<reference evidence="1 2" key="1">
    <citation type="submission" date="2017-06" db="EMBL/GenBank/DDBJ databases">
        <title>Draft genome of Pseudomonas nitroreducens DF05.</title>
        <authorList>
            <person name="Iyer R."/>
        </authorList>
    </citation>
    <scope>NUCLEOTIDE SEQUENCE [LARGE SCALE GENOMIC DNA]</scope>
    <source>
        <strain evidence="1 2">DF05</strain>
    </source>
</reference>
<proteinExistence type="predicted"/>
<dbReference type="PROSITE" id="PS51257">
    <property type="entry name" value="PROKAR_LIPOPROTEIN"/>
    <property type="match status" value="1"/>
</dbReference>
<protein>
    <recommendedName>
        <fullName evidence="3">Lipoprotein</fullName>
    </recommendedName>
</protein>
<evidence type="ECO:0000313" key="2">
    <source>
        <dbReference type="Proteomes" id="UP000198145"/>
    </source>
</evidence>
<sequence>MKVLVPILSLLALAGCITMTGNYEVSAHDESGKALSNGKFLAHGSGIYTVRNSLCSVYPKAIVTIRDVETDQELEGESPYHCR</sequence>
<dbReference type="eggNOG" id="ENOG502ZDKZ">
    <property type="taxonomic scope" value="Bacteria"/>
</dbReference>
<dbReference type="Proteomes" id="UP000198145">
    <property type="component" value="Unassembled WGS sequence"/>
</dbReference>
<evidence type="ECO:0000313" key="1">
    <source>
        <dbReference type="EMBL" id="OWP51513.1"/>
    </source>
</evidence>
<accession>A0A246FB38</accession>
<dbReference type="RefSeq" id="WP_017522161.1">
    <property type="nucleotide sequence ID" value="NZ_CP189774.1"/>
</dbReference>
<gene>
    <name evidence="1" type="ORF">CEG18_04375</name>
</gene>
<evidence type="ECO:0008006" key="3">
    <source>
        <dbReference type="Google" id="ProtNLM"/>
    </source>
</evidence>
<organism evidence="1 2">
    <name type="scientific">Pseudomonas nitroreducens</name>
    <dbReference type="NCBI Taxonomy" id="46680"/>
    <lineage>
        <taxon>Bacteria</taxon>
        <taxon>Pseudomonadati</taxon>
        <taxon>Pseudomonadota</taxon>
        <taxon>Gammaproteobacteria</taxon>
        <taxon>Pseudomonadales</taxon>
        <taxon>Pseudomonadaceae</taxon>
        <taxon>Pseudomonas</taxon>
    </lineage>
</organism>
<name>A0A246FB38_PSENT</name>
<dbReference type="AlphaFoldDB" id="A0A246FB38"/>
<comment type="caution">
    <text evidence="1">The sequence shown here is derived from an EMBL/GenBank/DDBJ whole genome shotgun (WGS) entry which is preliminary data.</text>
</comment>
<dbReference type="EMBL" id="NJBA01000002">
    <property type="protein sequence ID" value="OWP51513.1"/>
    <property type="molecule type" value="Genomic_DNA"/>
</dbReference>